<dbReference type="Gene3D" id="1.10.340.70">
    <property type="match status" value="1"/>
</dbReference>
<proteinExistence type="predicted"/>
<dbReference type="OrthoDB" id="425619at2759"/>
<accession>A0A3M7RLE5</accession>
<dbReference type="EMBL" id="REGN01003155">
    <property type="protein sequence ID" value="RNA24217.1"/>
    <property type="molecule type" value="Genomic_DNA"/>
</dbReference>
<organism evidence="2 3">
    <name type="scientific">Brachionus plicatilis</name>
    <name type="common">Marine rotifer</name>
    <name type="synonym">Brachionus muelleri</name>
    <dbReference type="NCBI Taxonomy" id="10195"/>
    <lineage>
        <taxon>Eukaryota</taxon>
        <taxon>Metazoa</taxon>
        <taxon>Spiralia</taxon>
        <taxon>Gnathifera</taxon>
        <taxon>Rotifera</taxon>
        <taxon>Eurotatoria</taxon>
        <taxon>Monogononta</taxon>
        <taxon>Pseudotrocha</taxon>
        <taxon>Ploima</taxon>
        <taxon>Brachionidae</taxon>
        <taxon>Brachionus</taxon>
    </lineage>
</organism>
<evidence type="ECO:0000313" key="2">
    <source>
        <dbReference type="EMBL" id="RNA24217.1"/>
    </source>
</evidence>
<evidence type="ECO:0000313" key="3">
    <source>
        <dbReference type="Proteomes" id="UP000276133"/>
    </source>
</evidence>
<gene>
    <name evidence="2" type="ORF">BpHYR1_049795</name>
</gene>
<dbReference type="Proteomes" id="UP000276133">
    <property type="component" value="Unassembled WGS sequence"/>
</dbReference>
<dbReference type="AlphaFoldDB" id="A0A3M7RLE5"/>
<dbReference type="InterPro" id="IPR041588">
    <property type="entry name" value="Integrase_H2C2"/>
</dbReference>
<dbReference type="Pfam" id="PF17921">
    <property type="entry name" value="Integrase_H2C2"/>
    <property type="match status" value="1"/>
</dbReference>
<name>A0A3M7RLE5_BRAPC</name>
<comment type="caution">
    <text evidence="2">The sequence shown here is derived from an EMBL/GenBank/DDBJ whole genome shotgun (WGS) entry which is preliminary data.</text>
</comment>
<feature type="domain" description="Integrase zinc-binding" evidence="1">
    <location>
        <begin position="196"/>
        <end position="241"/>
    </location>
</feature>
<evidence type="ECO:0000259" key="1">
    <source>
        <dbReference type="Pfam" id="PF17921"/>
    </source>
</evidence>
<protein>
    <submittedName>
        <fullName evidence="2">Retrovirus-related Pol poly from transposon</fullName>
    </submittedName>
</protein>
<sequence>MVTPECIGDLTQPSFGTLWGDEKGYRFGNRESMRACERGFDDFYESEAPTSTRDDVKPNVTRAEVNPMITRANEKHANTMFKPKGNVYDGYKSSESTTCVYGVKVRIMSKIRCYISNSNQDACSTKEKRAKWPKSSTIGKEVEVNEAQLDNQSVGIMFKWLKSSEKPDKCSKYGSDLYIYWCNFRDLTIFGKNYVVPTEDSPEVLIKLHHDPMSGHLGFDRTLEKSRQRFYWLNYRKELSELTNAKSAVQPKHQRLILNNQFPPLFALITQTAEEVAECLFLVIRRNGVPVAALLDQ</sequence>
<keyword evidence="3" id="KW-1185">Reference proteome</keyword>
<reference evidence="2 3" key="1">
    <citation type="journal article" date="2018" name="Sci. Rep.">
        <title>Genomic signatures of local adaptation to the degree of environmental predictability in rotifers.</title>
        <authorList>
            <person name="Franch-Gras L."/>
            <person name="Hahn C."/>
            <person name="Garcia-Roger E.M."/>
            <person name="Carmona M.J."/>
            <person name="Serra M."/>
            <person name="Gomez A."/>
        </authorList>
    </citation>
    <scope>NUCLEOTIDE SEQUENCE [LARGE SCALE GENOMIC DNA]</scope>
    <source>
        <strain evidence="2">HYR1</strain>
    </source>
</reference>